<sequence length="123" mass="13628">MTKSGTDHVLSEARSECSNSTYIKNLLANSPVIRNEVSLVSFKAKTLDSLVTIALVQAACIKLLRRDIVFAMCNLSNEQFDFAIGAFSRGKILDPPPVAHRGPITQCNCKKIKNTLFCYFVKM</sequence>
<proteinExistence type="predicted"/>
<keyword evidence="2" id="KW-1185">Reference proteome</keyword>
<evidence type="ECO:0000313" key="2">
    <source>
        <dbReference type="Proteomes" id="UP000299102"/>
    </source>
</evidence>
<name>A0A4C1U4L4_EUMVA</name>
<comment type="caution">
    <text evidence="1">The sequence shown here is derived from an EMBL/GenBank/DDBJ whole genome shotgun (WGS) entry which is preliminary data.</text>
</comment>
<evidence type="ECO:0000313" key="1">
    <source>
        <dbReference type="EMBL" id="GBP21251.1"/>
    </source>
</evidence>
<reference evidence="1 2" key="1">
    <citation type="journal article" date="2019" name="Commun. Biol.">
        <title>The bagworm genome reveals a unique fibroin gene that provides high tensile strength.</title>
        <authorList>
            <person name="Kono N."/>
            <person name="Nakamura H."/>
            <person name="Ohtoshi R."/>
            <person name="Tomita M."/>
            <person name="Numata K."/>
            <person name="Arakawa K."/>
        </authorList>
    </citation>
    <scope>NUCLEOTIDE SEQUENCE [LARGE SCALE GENOMIC DNA]</scope>
</reference>
<protein>
    <submittedName>
        <fullName evidence="1">Uncharacterized protein</fullName>
    </submittedName>
</protein>
<accession>A0A4C1U4L4</accession>
<gene>
    <name evidence="1" type="ORF">EVAR_84378_1</name>
</gene>
<dbReference type="Proteomes" id="UP000299102">
    <property type="component" value="Unassembled WGS sequence"/>
</dbReference>
<organism evidence="1 2">
    <name type="scientific">Eumeta variegata</name>
    <name type="common">Bagworm moth</name>
    <name type="synonym">Eumeta japonica</name>
    <dbReference type="NCBI Taxonomy" id="151549"/>
    <lineage>
        <taxon>Eukaryota</taxon>
        <taxon>Metazoa</taxon>
        <taxon>Ecdysozoa</taxon>
        <taxon>Arthropoda</taxon>
        <taxon>Hexapoda</taxon>
        <taxon>Insecta</taxon>
        <taxon>Pterygota</taxon>
        <taxon>Neoptera</taxon>
        <taxon>Endopterygota</taxon>
        <taxon>Lepidoptera</taxon>
        <taxon>Glossata</taxon>
        <taxon>Ditrysia</taxon>
        <taxon>Tineoidea</taxon>
        <taxon>Psychidae</taxon>
        <taxon>Oiketicinae</taxon>
        <taxon>Eumeta</taxon>
    </lineage>
</organism>
<dbReference type="AlphaFoldDB" id="A0A4C1U4L4"/>
<dbReference type="EMBL" id="BGZK01000126">
    <property type="protein sequence ID" value="GBP21251.1"/>
    <property type="molecule type" value="Genomic_DNA"/>
</dbReference>